<evidence type="ECO:0000313" key="4">
    <source>
        <dbReference type="RefSeq" id="XP_040496877.1"/>
    </source>
</evidence>
<accession>A0A8M1GQ31</accession>
<protein>
    <submittedName>
        <fullName evidence="4">Zinc finger HIT domain-containing protein 3 isoform X2</fullName>
    </submittedName>
</protein>
<evidence type="ECO:0000256" key="1">
    <source>
        <dbReference type="SAM" id="MobiDB-lite"/>
    </source>
</evidence>
<dbReference type="Pfam" id="PF21373">
    <property type="entry name" value="ZNHIT3_C"/>
    <property type="match status" value="1"/>
</dbReference>
<dbReference type="Proteomes" id="UP000261680">
    <property type="component" value="Unplaced"/>
</dbReference>
<evidence type="ECO:0000313" key="3">
    <source>
        <dbReference type="Proteomes" id="UP000261680"/>
    </source>
</evidence>
<organism evidence="3 4">
    <name type="scientific">Ursus maritimus</name>
    <name type="common">Polar bear</name>
    <name type="synonym">Thalarctos maritimus</name>
    <dbReference type="NCBI Taxonomy" id="29073"/>
    <lineage>
        <taxon>Eukaryota</taxon>
        <taxon>Metazoa</taxon>
        <taxon>Chordata</taxon>
        <taxon>Craniata</taxon>
        <taxon>Vertebrata</taxon>
        <taxon>Euteleostomi</taxon>
        <taxon>Mammalia</taxon>
        <taxon>Eutheria</taxon>
        <taxon>Laurasiatheria</taxon>
        <taxon>Carnivora</taxon>
        <taxon>Caniformia</taxon>
        <taxon>Ursidae</taxon>
        <taxon>Ursus</taxon>
    </lineage>
</organism>
<proteinExistence type="predicted"/>
<feature type="domain" description="Zinc finger HIT" evidence="2">
    <location>
        <begin position="78"/>
        <end position="135"/>
    </location>
</feature>
<dbReference type="GeneID" id="103667446"/>
<sequence>MLSSLFGSSSLLGFFAPSVIPSISDLECNPETRPTEKKIRSAVAAKTIKPAGNKDDEDDDSVADFLNSDEEEDRVSLQNLKNLGESAALRSLLLNPHLRQLMLSLDQGADKAQLMRACMQEPLFVEFADCCLRIVEPSQDEDS</sequence>
<gene>
    <name evidence="4" type="primary">ZNHIT3</name>
</gene>
<keyword evidence="3" id="KW-1185">Reference proteome</keyword>
<dbReference type="CTD" id="9326"/>
<dbReference type="RefSeq" id="XP_040496877.1">
    <property type="nucleotide sequence ID" value="XM_040640943.1"/>
</dbReference>
<evidence type="ECO:0000259" key="2">
    <source>
        <dbReference type="Pfam" id="PF21373"/>
    </source>
</evidence>
<dbReference type="InterPro" id="IPR048371">
    <property type="entry name" value="ZNHIT3_C"/>
</dbReference>
<dbReference type="AlphaFoldDB" id="A0A8M1GQ31"/>
<name>A0A8M1GQ31_URSMA</name>
<feature type="region of interest" description="Disordered" evidence="1">
    <location>
        <begin position="48"/>
        <end position="71"/>
    </location>
</feature>
<feature type="compositionally biased region" description="Acidic residues" evidence="1">
    <location>
        <begin position="55"/>
        <end position="71"/>
    </location>
</feature>
<reference evidence="4" key="1">
    <citation type="submission" date="2025-08" db="UniProtKB">
        <authorList>
            <consortium name="RefSeq"/>
        </authorList>
    </citation>
    <scope>IDENTIFICATION</scope>
    <source>
        <tissue evidence="4">Whole blood</tissue>
    </source>
</reference>